<name>A0AAV8Q8X5_ENSVE</name>
<dbReference type="GO" id="GO:0035556">
    <property type="term" value="P:intracellular signal transduction"/>
    <property type="evidence" value="ECO:0007669"/>
    <property type="project" value="InterPro"/>
</dbReference>
<dbReference type="GO" id="GO:0005096">
    <property type="term" value="F:GTPase activator activity"/>
    <property type="evidence" value="ECO:0007669"/>
    <property type="project" value="InterPro"/>
</dbReference>
<dbReference type="SMART" id="SM00015">
    <property type="entry name" value="IQ"/>
    <property type="match status" value="2"/>
</dbReference>
<dbReference type="GO" id="GO:0000146">
    <property type="term" value="F:microfilament motor activity"/>
    <property type="evidence" value="ECO:0007669"/>
    <property type="project" value="InterPro"/>
</dbReference>
<sequence>MLSANVMVNRSSLEIFLDEIRQRDERPKDLPPALPLRPTSRGRLPRWRRPLPVHLNLERGAPRSLLSNSVEGEDEQTPNNERDVEQLVESPCLITPDLVRHEKRMQIDDGSGSPALSLPPPVGGVIKDAMNEVSGMEDARNQTLQGIIWVQESFRGVRVCSQYQQLKKGATVLQSFVRGESARHNFEVLKKRWWAAILIQQHLRRCFAKIVFNNQRKDIIFLQSVIRGRLARKRSPVLKKMEVLKSDHTYLKNREVSMVSHVQLIKRSARDSPQLVKDTESEHPQINLSVLAQLQSQVCKVEAELRDKEEENAVLKWRLQEYEMRWSEYESKMIYMERTWQKQLISLQMNFADARKSFVLKDMTNKPRQQIASQIDHYYEAEDKTPEVTVAKPVIASTVMPVRHNGSSRNAAIQLTIEFGQHRKVFHDDAGACIEAKSEQLGASMNPCKEPRKLKARFASWRKWLCIACAR</sequence>
<dbReference type="Proteomes" id="UP001222027">
    <property type="component" value="Unassembled WGS sequence"/>
</dbReference>
<dbReference type="GO" id="GO:0005737">
    <property type="term" value="C:cytoplasm"/>
    <property type="evidence" value="ECO:0007669"/>
    <property type="project" value="UniProtKB-SubCell"/>
</dbReference>
<dbReference type="InterPro" id="IPR046987">
    <property type="entry name" value="Myo9"/>
</dbReference>
<dbReference type="EMBL" id="JAQQAF010000001">
    <property type="protein sequence ID" value="KAJ8509871.1"/>
    <property type="molecule type" value="Genomic_DNA"/>
</dbReference>
<dbReference type="GO" id="GO:0005884">
    <property type="term" value="C:actin filament"/>
    <property type="evidence" value="ECO:0007669"/>
    <property type="project" value="TreeGrafter"/>
</dbReference>
<dbReference type="Pfam" id="PF00612">
    <property type="entry name" value="IQ"/>
    <property type="match status" value="2"/>
</dbReference>
<dbReference type="PANTHER" id="PTHR46184:SF5">
    <property type="entry name" value="UNCONVENTIONAL MYOSIN-IXA-LIKE"/>
    <property type="match status" value="1"/>
</dbReference>
<evidence type="ECO:0000256" key="1">
    <source>
        <dbReference type="ARBA" id="ARBA00004496"/>
    </source>
</evidence>
<feature type="coiled-coil region" evidence="3">
    <location>
        <begin position="291"/>
        <end position="325"/>
    </location>
</feature>
<keyword evidence="3" id="KW-0175">Coiled coil</keyword>
<protein>
    <submittedName>
        <fullName evidence="5">Uncharacterized protein</fullName>
    </submittedName>
</protein>
<dbReference type="SUPFAM" id="SSF52540">
    <property type="entry name" value="P-loop containing nucleoside triphosphate hydrolases"/>
    <property type="match status" value="1"/>
</dbReference>
<dbReference type="AlphaFoldDB" id="A0AAV8Q8X5"/>
<keyword evidence="6" id="KW-1185">Reference proteome</keyword>
<evidence type="ECO:0000256" key="4">
    <source>
        <dbReference type="SAM" id="MobiDB-lite"/>
    </source>
</evidence>
<keyword evidence="2" id="KW-0963">Cytoplasm</keyword>
<gene>
    <name evidence="5" type="ORF">OPV22_000305</name>
</gene>
<dbReference type="InterPro" id="IPR027417">
    <property type="entry name" value="P-loop_NTPase"/>
</dbReference>
<comment type="subcellular location">
    <subcellularLocation>
        <location evidence="1">Cytoplasm</location>
    </subcellularLocation>
</comment>
<dbReference type="PANTHER" id="PTHR46184">
    <property type="entry name" value="UNCONVENTIONAL MYOSIN-IXB-LIKE PROTEIN"/>
    <property type="match status" value="1"/>
</dbReference>
<evidence type="ECO:0000256" key="2">
    <source>
        <dbReference type="ARBA" id="ARBA00022490"/>
    </source>
</evidence>
<dbReference type="Gene3D" id="1.20.5.190">
    <property type="match status" value="2"/>
</dbReference>
<evidence type="ECO:0000313" key="5">
    <source>
        <dbReference type="EMBL" id="KAJ8509871.1"/>
    </source>
</evidence>
<organism evidence="5 6">
    <name type="scientific">Ensete ventricosum</name>
    <name type="common">Abyssinian banana</name>
    <name type="synonym">Musa ensete</name>
    <dbReference type="NCBI Taxonomy" id="4639"/>
    <lineage>
        <taxon>Eukaryota</taxon>
        <taxon>Viridiplantae</taxon>
        <taxon>Streptophyta</taxon>
        <taxon>Embryophyta</taxon>
        <taxon>Tracheophyta</taxon>
        <taxon>Spermatophyta</taxon>
        <taxon>Magnoliopsida</taxon>
        <taxon>Liliopsida</taxon>
        <taxon>Zingiberales</taxon>
        <taxon>Musaceae</taxon>
        <taxon>Ensete</taxon>
    </lineage>
</organism>
<dbReference type="InterPro" id="IPR000048">
    <property type="entry name" value="IQ_motif_EF-hand-BS"/>
</dbReference>
<dbReference type="GO" id="GO:0051015">
    <property type="term" value="F:actin filament binding"/>
    <property type="evidence" value="ECO:0007669"/>
    <property type="project" value="TreeGrafter"/>
</dbReference>
<accession>A0AAV8Q8X5</accession>
<proteinExistence type="predicted"/>
<comment type="caution">
    <text evidence="5">The sequence shown here is derived from an EMBL/GenBank/DDBJ whole genome shotgun (WGS) entry which is preliminary data.</text>
</comment>
<feature type="region of interest" description="Disordered" evidence="4">
    <location>
        <begin position="64"/>
        <end position="84"/>
    </location>
</feature>
<evidence type="ECO:0000256" key="3">
    <source>
        <dbReference type="SAM" id="Coils"/>
    </source>
</evidence>
<reference evidence="5 6" key="1">
    <citation type="submission" date="2022-12" db="EMBL/GenBank/DDBJ databases">
        <title>Chromosome-scale assembly of the Ensete ventricosum genome.</title>
        <authorList>
            <person name="Dussert Y."/>
            <person name="Stocks J."/>
            <person name="Wendawek A."/>
            <person name="Woldeyes F."/>
            <person name="Nichols R.A."/>
            <person name="Borrell J.S."/>
        </authorList>
    </citation>
    <scope>NUCLEOTIDE SEQUENCE [LARGE SCALE GENOMIC DNA]</scope>
    <source>
        <strain evidence="6">cv. Maze</strain>
        <tissue evidence="5">Seeds</tissue>
    </source>
</reference>
<dbReference type="PROSITE" id="PS50096">
    <property type="entry name" value="IQ"/>
    <property type="match status" value="2"/>
</dbReference>
<evidence type="ECO:0000313" key="6">
    <source>
        <dbReference type="Proteomes" id="UP001222027"/>
    </source>
</evidence>